<dbReference type="AlphaFoldDB" id="A0A0Q3IQD3"/>
<reference evidence="1" key="2">
    <citation type="submission" date="2017-06" db="EMBL/GenBank/DDBJ databases">
        <title>WGS assembly of Brachypodium distachyon.</title>
        <authorList>
            <consortium name="The International Brachypodium Initiative"/>
            <person name="Lucas S."/>
            <person name="Harmon-Smith M."/>
            <person name="Lail K."/>
            <person name="Tice H."/>
            <person name="Grimwood J."/>
            <person name="Bruce D."/>
            <person name="Barry K."/>
            <person name="Shu S."/>
            <person name="Lindquist E."/>
            <person name="Wang M."/>
            <person name="Pitluck S."/>
            <person name="Vogel J.P."/>
            <person name="Garvin D.F."/>
            <person name="Mockler T.C."/>
            <person name="Schmutz J."/>
            <person name="Rokhsar D."/>
            <person name="Bevan M.W."/>
        </authorList>
    </citation>
    <scope>NUCLEOTIDE SEQUENCE</scope>
    <source>
        <strain evidence="1">Bd21</strain>
    </source>
</reference>
<accession>A0A0Q3IQD3</accession>
<proteinExistence type="predicted"/>
<organism evidence="1">
    <name type="scientific">Brachypodium distachyon</name>
    <name type="common">Purple false brome</name>
    <name type="synonym">Trachynia distachya</name>
    <dbReference type="NCBI Taxonomy" id="15368"/>
    <lineage>
        <taxon>Eukaryota</taxon>
        <taxon>Viridiplantae</taxon>
        <taxon>Streptophyta</taxon>
        <taxon>Embryophyta</taxon>
        <taxon>Tracheophyta</taxon>
        <taxon>Spermatophyta</taxon>
        <taxon>Magnoliopsida</taxon>
        <taxon>Liliopsida</taxon>
        <taxon>Poales</taxon>
        <taxon>Poaceae</taxon>
        <taxon>BOP clade</taxon>
        <taxon>Pooideae</taxon>
        <taxon>Stipodae</taxon>
        <taxon>Brachypodieae</taxon>
        <taxon>Brachypodium</taxon>
    </lineage>
</organism>
<gene>
    <name evidence="1" type="ORF">BRADI_4g18301v3</name>
</gene>
<sequence>MCDSIKLNRQCYYSFNMSNSSIFAEDSIVLWGQMHLWAYRSNDLSQIVHVALQPLNGFFYPKNSSWLTLLISLVY</sequence>
<evidence type="ECO:0000313" key="3">
    <source>
        <dbReference type="Proteomes" id="UP000008810"/>
    </source>
</evidence>
<dbReference type="EMBL" id="CM000883">
    <property type="protein sequence ID" value="KQJ88464.1"/>
    <property type="molecule type" value="Genomic_DNA"/>
</dbReference>
<name>A0A0Q3IQD3_BRADI</name>
<dbReference type="Proteomes" id="UP000008810">
    <property type="component" value="Chromosome 4"/>
</dbReference>
<dbReference type="InParanoid" id="A0A0Q3IQD3"/>
<reference evidence="1 2" key="1">
    <citation type="journal article" date="2010" name="Nature">
        <title>Genome sequencing and analysis of the model grass Brachypodium distachyon.</title>
        <authorList>
            <consortium name="International Brachypodium Initiative"/>
        </authorList>
    </citation>
    <scope>NUCLEOTIDE SEQUENCE [LARGE SCALE GENOMIC DNA]</scope>
    <source>
        <strain evidence="1 2">Bd21</strain>
    </source>
</reference>
<protein>
    <submittedName>
        <fullName evidence="1 2">Uncharacterized protein</fullName>
    </submittedName>
</protein>
<reference evidence="2" key="3">
    <citation type="submission" date="2018-08" db="UniProtKB">
        <authorList>
            <consortium name="EnsemblPlants"/>
        </authorList>
    </citation>
    <scope>IDENTIFICATION</scope>
    <source>
        <strain evidence="2">cv. Bd21</strain>
    </source>
</reference>
<evidence type="ECO:0000313" key="1">
    <source>
        <dbReference type="EMBL" id="KQJ88464.1"/>
    </source>
</evidence>
<keyword evidence="3" id="KW-1185">Reference proteome</keyword>
<dbReference type="Gramene" id="KQJ88464">
    <property type="protein sequence ID" value="KQJ88464"/>
    <property type="gene ID" value="BRADI_4g18301v3"/>
</dbReference>
<dbReference type="EnsemblPlants" id="KQJ88464">
    <property type="protein sequence ID" value="KQJ88464"/>
    <property type="gene ID" value="BRADI_4g18301v3"/>
</dbReference>
<evidence type="ECO:0000313" key="2">
    <source>
        <dbReference type="EnsemblPlants" id="KQJ88464"/>
    </source>
</evidence>